<feature type="compositionally biased region" description="Basic and acidic residues" evidence="1">
    <location>
        <begin position="21"/>
        <end position="37"/>
    </location>
</feature>
<dbReference type="Proteomes" id="UP001233999">
    <property type="component" value="Unassembled WGS sequence"/>
</dbReference>
<evidence type="ECO:0000313" key="2">
    <source>
        <dbReference type="EMBL" id="KAJ9579217.1"/>
    </source>
</evidence>
<feature type="region of interest" description="Disordered" evidence="1">
    <location>
        <begin position="1"/>
        <end position="42"/>
    </location>
</feature>
<comment type="caution">
    <text evidence="2">The sequence shown here is derived from an EMBL/GenBank/DDBJ whole genome shotgun (WGS) entry which is preliminary data.</text>
</comment>
<gene>
    <name evidence="2" type="ORF">L9F63_024674</name>
</gene>
<keyword evidence="3" id="KW-1185">Reference proteome</keyword>
<dbReference type="EMBL" id="JASPKZ010008592">
    <property type="protein sequence ID" value="KAJ9579217.1"/>
    <property type="molecule type" value="Genomic_DNA"/>
</dbReference>
<reference evidence="2" key="2">
    <citation type="submission" date="2023-05" db="EMBL/GenBank/DDBJ databases">
        <authorList>
            <person name="Fouks B."/>
        </authorList>
    </citation>
    <scope>NUCLEOTIDE SEQUENCE</scope>
    <source>
        <strain evidence="2">Stay&amp;Tobe</strain>
        <tissue evidence="2">Testes</tissue>
    </source>
</reference>
<evidence type="ECO:0000256" key="1">
    <source>
        <dbReference type="SAM" id="MobiDB-lite"/>
    </source>
</evidence>
<accession>A0AAD7ZF78</accession>
<name>A0AAD7ZF78_DIPPU</name>
<dbReference type="AlphaFoldDB" id="A0AAD7ZF78"/>
<feature type="compositionally biased region" description="Acidic residues" evidence="1">
    <location>
        <begin position="1"/>
        <end position="19"/>
    </location>
</feature>
<sequence length="242" mass="28467">MEEEEENTLDEVEQVEIESGDQFKTEEPKMEHKKDSVLSDPDATPLDILRRYHVVKRQNDEHIRRLLVAQGRISEVSLQKSRTVWPEIKKFKEKQYKSEDTLKDWEIVPSQITIQPPYTLLETVKLEANFEEVRQFSVQEIEKTPDWKFSVIPDYGDISSNKPVILLIKCEPHLPAFPKERSQQNCKITVSVNGEIKELWIYINYIPNYLRKVSKNNQAKHANSKIFQRKLLQSSIGENKFK</sequence>
<protein>
    <submittedName>
        <fullName evidence="2">Uncharacterized protein</fullName>
    </submittedName>
</protein>
<evidence type="ECO:0000313" key="3">
    <source>
        <dbReference type="Proteomes" id="UP001233999"/>
    </source>
</evidence>
<organism evidence="2 3">
    <name type="scientific">Diploptera punctata</name>
    <name type="common">Pacific beetle cockroach</name>
    <dbReference type="NCBI Taxonomy" id="6984"/>
    <lineage>
        <taxon>Eukaryota</taxon>
        <taxon>Metazoa</taxon>
        <taxon>Ecdysozoa</taxon>
        <taxon>Arthropoda</taxon>
        <taxon>Hexapoda</taxon>
        <taxon>Insecta</taxon>
        <taxon>Pterygota</taxon>
        <taxon>Neoptera</taxon>
        <taxon>Polyneoptera</taxon>
        <taxon>Dictyoptera</taxon>
        <taxon>Blattodea</taxon>
        <taxon>Blaberoidea</taxon>
        <taxon>Blaberidae</taxon>
        <taxon>Diplopterinae</taxon>
        <taxon>Diploptera</taxon>
    </lineage>
</organism>
<reference evidence="2" key="1">
    <citation type="journal article" date="2023" name="IScience">
        <title>Live-bearing cockroach genome reveals convergent evolutionary mechanisms linked to viviparity in insects and beyond.</title>
        <authorList>
            <person name="Fouks B."/>
            <person name="Harrison M.C."/>
            <person name="Mikhailova A.A."/>
            <person name="Marchal E."/>
            <person name="English S."/>
            <person name="Carruthers M."/>
            <person name="Jennings E.C."/>
            <person name="Chiamaka E.L."/>
            <person name="Frigard R.A."/>
            <person name="Pippel M."/>
            <person name="Attardo G.M."/>
            <person name="Benoit J.B."/>
            <person name="Bornberg-Bauer E."/>
            <person name="Tobe S.S."/>
        </authorList>
    </citation>
    <scope>NUCLEOTIDE SEQUENCE</scope>
    <source>
        <strain evidence="2">Stay&amp;Tobe</strain>
    </source>
</reference>
<proteinExistence type="predicted"/>